<dbReference type="Gene3D" id="3.40.190.10">
    <property type="entry name" value="Periplasmic binding protein-like II"/>
    <property type="match status" value="2"/>
</dbReference>
<dbReference type="CDD" id="cd08459">
    <property type="entry name" value="PBP2_DntR_NahR_LinR_like"/>
    <property type="match status" value="1"/>
</dbReference>
<dbReference type="SUPFAM" id="SSF53850">
    <property type="entry name" value="Periplasmic binding protein-like II"/>
    <property type="match status" value="1"/>
</dbReference>
<dbReference type="InterPro" id="IPR005119">
    <property type="entry name" value="LysR_subst-bd"/>
</dbReference>
<evidence type="ECO:0000256" key="4">
    <source>
        <dbReference type="ARBA" id="ARBA00023163"/>
    </source>
</evidence>
<dbReference type="Gene3D" id="1.10.10.10">
    <property type="entry name" value="Winged helix-like DNA-binding domain superfamily/Winged helix DNA-binding domain"/>
    <property type="match status" value="1"/>
</dbReference>
<dbReference type="AlphaFoldDB" id="A0A4R6DXF6"/>
<accession>A0A4R6DXF6</accession>
<dbReference type="PANTHER" id="PTHR30118">
    <property type="entry name" value="HTH-TYPE TRANSCRIPTIONAL REGULATOR LEUO-RELATED"/>
    <property type="match status" value="1"/>
</dbReference>
<dbReference type="Pfam" id="PF00126">
    <property type="entry name" value="HTH_1"/>
    <property type="match status" value="1"/>
</dbReference>
<dbReference type="GO" id="GO:0003700">
    <property type="term" value="F:DNA-binding transcription factor activity"/>
    <property type="evidence" value="ECO:0007669"/>
    <property type="project" value="InterPro"/>
</dbReference>
<dbReference type="Proteomes" id="UP000295129">
    <property type="component" value="Unassembled WGS sequence"/>
</dbReference>
<keyword evidence="7" id="KW-1185">Reference proteome</keyword>
<evidence type="ECO:0000256" key="2">
    <source>
        <dbReference type="ARBA" id="ARBA00023015"/>
    </source>
</evidence>
<protein>
    <submittedName>
        <fullName evidence="6">DNA-binding transcriptional LysR family regulator</fullName>
    </submittedName>
</protein>
<keyword evidence="4" id="KW-0804">Transcription</keyword>
<reference evidence="6 7" key="1">
    <citation type="submission" date="2019-03" db="EMBL/GenBank/DDBJ databases">
        <title>Genomic Encyclopedia of Type Strains, Phase IV (KMG-IV): sequencing the most valuable type-strain genomes for metagenomic binning, comparative biology and taxonomic classification.</title>
        <authorList>
            <person name="Goeker M."/>
        </authorList>
    </citation>
    <scope>NUCLEOTIDE SEQUENCE [LARGE SCALE GENOMIC DNA]</scope>
    <source>
        <strain evidence="6 7">DSM 12121</strain>
    </source>
</reference>
<sequence>MASIKVMNMIHNQFDLNLVMVLDALIRERSTTRAAEQLGLGQSAVSHALGRLRRALDDPLFIKTAGGLKPTPRTEALTPAVLQMMEIVRNELHSQPRFDPARVERCFRFCMTDMGELVFLPPLMERLRREAPHCTLQTLQVPQARIAETLESGEADLAIGSLRAIPQGLFQQQLFTHPFVTIVATDAPVGERLTLAEFEAMDHVVVSLDGGRGSAYDKAIEELGVRRRIFLTTPHFLLIPPLLERQPNLVATVPRELGTVFARYKVVRVVEPPIGLPRFELRQHWHPRFHYDPANLWLRKLVKETFADYPE</sequence>
<evidence type="ECO:0000313" key="6">
    <source>
        <dbReference type="EMBL" id="TDN50005.1"/>
    </source>
</evidence>
<organism evidence="6 7">
    <name type="scientific">Azoarcus indigens</name>
    <dbReference type="NCBI Taxonomy" id="29545"/>
    <lineage>
        <taxon>Bacteria</taxon>
        <taxon>Pseudomonadati</taxon>
        <taxon>Pseudomonadota</taxon>
        <taxon>Betaproteobacteria</taxon>
        <taxon>Rhodocyclales</taxon>
        <taxon>Zoogloeaceae</taxon>
        <taxon>Azoarcus</taxon>
    </lineage>
</organism>
<dbReference type="PANTHER" id="PTHR30118:SF15">
    <property type="entry name" value="TRANSCRIPTIONAL REGULATORY PROTEIN"/>
    <property type="match status" value="1"/>
</dbReference>
<evidence type="ECO:0000256" key="3">
    <source>
        <dbReference type="ARBA" id="ARBA00023125"/>
    </source>
</evidence>
<dbReference type="SUPFAM" id="SSF46785">
    <property type="entry name" value="Winged helix' DNA-binding domain"/>
    <property type="match status" value="1"/>
</dbReference>
<dbReference type="PROSITE" id="PS50931">
    <property type="entry name" value="HTH_LYSR"/>
    <property type="match status" value="1"/>
</dbReference>
<keyword evidence="2" id="KW-0805">Transcription regulation</keyword>
<dbReference type="Pfam" id="PF03466">
    <property type="entry name" value="LysR_substrate"/>
    <property type="match status" value="1"/>
</dbReference>
<feature type="domain" description="HTH lysR-type" evidence="5">
    <location>
        <begin position="14"/>
        <end position="71"/>
    </location>
</feature>
<dbReference type="InterPro" id="IPR036388">
    <property type="entry name" value="WH-like_DNA-bd_sf"/>
</dbReference>
<gene>
    <name evidence="6" type="ORF">C7389_11099</name>
</gene>
<dbReference type="InterPro" id="IPR050389">
    <property type="entry name" value="LysR-type_TF"/>
</dbReference>
<comment type="similarity">
    <text evidence="1">Belongs to the LysR transcriptional regulatory family.</text>
</comment>
<proteinExistence type="inferred from homology"/>
<evidence type="ECO:0000259" key="5">
    <source>
        <dbReference type="PROSITE" id="PS50931"/>
    </source>
</evidence>
<evidence type="ECO:0000256" key="1">
    <source>
        <dbReference type="ARBA" id="ARBA00009437"/>
    </source>
</evidence>
<dbReference type="InterPro" id="IPR036390">
    <property type="entry name" value="WH_DNA-bd_sf"/>
</dbReference>
<evidence type="ECO:0000313" key="7">
    <source>
        <dbReference type="Proteomes" id="UP000295129"/>
    </source>
</evidence>
<dbReference type="InterPro" id="IPR000847">
    <property type="entry name" value="LysR_HTH_N"/>
</dbReference>
<dbReference type="EMBL" id="SNVV01000010">
    <property type="protein sequence ID" value="TDN50005.1"/>
    <property type="molecule type" value="Genomic_DNA"/>
</dbReference>
<dbReference type="GO" id="GO:0003677">
    <property type="term" value="F:DNA binding"/>
    <property type="evidence" value="ECO:0007669"/>
    <property type="project" value="UniProtKB-KW"/>
</dbReference>
<comment type="caution">
    <text evidence="6">The sequence shown here is derived from an EMBL/GenBank/DDBJ whole genome shotgun (WGS) entry which is preliminary data.</text>
</comment>
<name>A0A4R6DXF6_9RHOO</name>
<keyword evidence="3 6" id="KW-0238">DNA-binding</keyword>